<accession>A0A561WKP3</accession>
<dbReference type="PANTHER" id="PTHR18964:SF169">
    <property type="entry name" value="N-ACETYLMANNOSAMINE KINASE"/>
    <property type="match status" value="1"/>
</dbReference>
<dbReference type="Pfam" id="PF00480">
    <property type="entry name" value="ROK"/>
    <property type="match status" value="1"/>
</dbReference>
<protein>
    <submittedName>
        <fullName evidence="2">Glucokinase</fullName>
    </submittedName>
</protein>
<organism evidence="2 3">
    <name type="scientific">Actinoplanes teichomyceticus</name>
    <dbReference type="NCBI Taxonomy" id="1867"/>
    <lineage>
        <taxon>Bacteria</taxon>
        <taxon>Bacillati</taxon>
        <taxon>Actinomycetota</taxon>
        <taxon>Actinomycetes</taxon>
        <taxon>Micromonosporales</taxon>
        <taxon>Micromonosporaceae</taxon>
        <taxon>Actinoplanes</taxon>
    </lineage>
</organism>
<dbReference type="PANTHER" id="PTHR18964">
    <property type="entry name" value="ROK (REPRESSOR, ORF, KINASE) FAMILY"/>
    <property type="match status" value="1"/>
</dbReference>
<evidence type="ECO:0000256" key="1">
    <source>
        <dbReference type="ARBA" id="ARBA00006479"/>
    </source>
</evidence>
<dbReference type="RefSeq" id="WP_122977548.1">
    <property type="nucleotide sequence ID" value="NZ_BOMX01000070.1"/>
</dbReference>
<dbReference type="InterPro" id="IPR000600">
    <property type="entry name" value="ROK"/>
</dbReference>
<keyword evidence="3" id="KW-1185">Reference proteome</keyword>
<reference evidence="2 3" key="1">
    <citation type="submission" date="2019-06" db="EMBL/GenBank/DDBJ databases">
        <title>Sequencing the genomes of 1000 actinobacteria strains.</title>
        <authorList>
            <person name="Klenk H.-P."/>
        </authorList>
    </citation>
    <scope>NUCLEOTIDE SEQUENCE [LARGE SCALE GENOMIC DNA]</scope>
    <source>
        <strain evidence="2 3">DSM 43866</strain>
    </source>
</reference>
<comment type="similarity">
    <text evidence="1">Belongs to the ROK (NagC/XylR) family.</text>
</comment>
<dbReference type="Gene3D" id="3.30.420.40">
    <property type="match status" value="2"/>
</dbReference>
<keyword evidence="2" id="KW-0808">Transferase</keyword>
<evidence type="ECO:0000313" key="2">
    <source>
        <dbReference type="EMBL" id="TWG24437.1"/>
    </source>
</evidence>
<gene>
    <name evidence="2" type="ORF">FHX34_102993</name>
</gene>
<dbReference type="OrthoDB" id="3464494at2"/>
<comment type="caution">
    <text evidence="2">The sequence shown here is derived from an EMBL/GenBank/DDBJ whole genome shotgun (WGS) entry which is preliminary data.</text>
</comment>
<dbReference type="AlphaFoldDB" id="A0A561WKP3"/>
<evidence type="ECO:0000313" key="3">
    <source>
        <dbReference type="Proteomes" id="UP000320239"/>
    </source>
</evidence>
<sequence length="339" mass="36630">MDPILCLDLGGTWFRAGILGADGRLRLVRKTPALSVRNHREPVAKLQQRLVDHIVTATLEADAACGVATVGISLGAALNGRTGEVFGSAPLWGPGRHPMPLTDLLARRLPDVRFGLLNDVTALAHAVRARWAATRPGRRAAAVTVSSGIAYRTIVLESGRIPLEPRYGLQGEIGHLPVDVEWRGSVLRGRCDCGGENHLSAFSSGRGLERLLATLPEARAFRELPGQPVATFSRRVAGADPAALEILDLFTRPLAKVLLYQATLDPEVGATVLFGGVVEALGAHYLESLVRNLEELGLYGISDRDPQYFRTRIHLGDDDGLAAMRGVGSYLRDRLHRND</sequence>
<proteinExistence type="inferred from homology"/>
<dbReference type="GO" id="GO:0016301">
    <property type="term" value="F:kinase activity"/>
    <property type="evidence" value="ECO:0007669"/>
    <property type="project" value="UniProtKB-KW"/>
</dbReference>
<dbReference type="SUPFAM" id="SSF53067">
    <property type="entry name" value="Actin-like ATPase domain"/>
    <property type="match status" value="1"/>
</dbReference>
<name>A0A561WKP3_ACTTI</name>
<keyword evidence="2" id="KW-0418">Kinase</keyword>
<dbReference type="Proteomes" id="UP000320239">
    <property type="component" value="Unassembled WGS sequence"/>
</dbReference>
<dbReference type="EMBL" id="VIWY01000002">
    <property type="protein sequence ID" value="TWG24437.1"/>
    <property type="molecule type" value="Genomic_DNA"/>
</dbReference>
<dbReference type="InterPro" id="IPR043129">
    <property type="entry name" value="ATPase_NBD"/>
</dbReference>